<feature type="compositionally biased region" description="Basic residues" evidence="1">
    <location>
        <begin position="243"/>
        <end position="252"/>
    </location>
</feature>
<dbReference type="Proteomes" id="UP001465976">
    <property type="component" value="Unassembled WGS sequence"/>
</dbReference>
<dbReference type="EMBL" id="JBAHYK010001532">
    <property type="protein sequence ID" value="KAL0567661.1"/>
    <property type="molecule type" value="Genomic_DNA"/>
</dbReference>
<sequence>MAVLLPKDLLTRRLCSTVYKISPLMLHSLIDFVNDGLPIIISVGGLPNGIPGFDADGTQVAKVNAEDDVLGVLSSLGVTPAATVQPCYSTLYTIRRDVESTPGLTSHFYLYNQGNANINFTLTLAATGTPFILDAWNGEVSPVAVLNTTEDGHIVIPGVSLAANQSTSFTVTSEDVFEGVLAPSIYASGADSDVITTATSSGIEVRSITKGTRQITLSNEETQTLKTSFEGEAPRDLTGRQSNTRHGHHQRI</sequence>
<feature type="region of interest" description="Disordered" evidence="1">
    <location>
        <begin position="214"/>
        <end position="252"/>
    </location>
</feature>
<organism evidence="2 3">
    <name type="scientific">Marasmius crinis-equi</name>
    <dbReference type="NCBI Taxonomy" id="585013"/>
    <lineage>
        <taxon>Eukaryota</taxon>
        <taxon>Fungi</taxon>
        <taxon>Dikarya</taxon>
        <taxon>Basidiomycota</taxon>
        <taxon>Agaricomycotina</taxon>
        <taxon>Agaricomycetes</taxon>
        <taxon>Agaricomycetidae</taxon>
        <taxon>Agaricales</taxon>
        <taxon>Marasmiineae</taxon>
        <taxon>Marasmiaceae</taxon>
        <taxon>Marasmius</taxon>
    </lineage>
</organism>
<evidence type="ECO:0000313" key="2">
    <source>
        <dbReference type="EMBL" id="KAL0567661.1"/>
    </source>
</evidence>
<evidence type="ECO:0000313" key="3">
    <source>
        <dbReference type="Proteomes" id="UP001465976"/>
    </source>
</evidence>
<comment type="caution">
    <text evidence="2">The sequence shown here is derived from an EMBL/GenBank/DDBJ whole genome shotgun (WGS) entry which is preliminary data.</text>
</comment>
<evidence type="ECO:0000256" key="1">
    <source>
        <dbReference type="SAM" id="MobiDB-lite"/>
    </source>
</evidence>
<proteinExistence type="predicted"/>
<name>A0ABR3EXL9_9AGAR</name>
<reference evidence="2 3" key="1">
    <citation type="submission" date="2024-02" db="EMBL/GenBank/DDBJ databases">
        <title>A draft genome for the cacao thread blight pathogen Marasmius crinis-equi.</title>
        <authorList>
            <person name="Cohen S.P."/>
            <person name="Baruah I.K."/>
            <person name="Amoako-Attah I."/>
            <person name="Bukari Y."/>
            <person name="Meinhardt L.W."/>
            <person name="Bailey B.A."/>
        </authorList>
    </citation>
    <scope>NUCLEOTIDE SEQUENCE [LARGE SCALE GENOMIC DNA]</scope>
    <source>
        <strain evidence="2 3">GH-76</strain>
    </source>
</reference>
<protein>
    <submittedName>
        <fullName evidence="2">Uncharacterized protein</fullName>
    </submittedName>
</protein>
<feature type="compositionally biased region" description="Polar residues" evidence="1">
    <location>
        <begin position="214"/>
        <end position="227"/>
    </location>
</feature>
<keyword evidence="3" id="KW-1185">Reference proteome</keyword>
<gene>
    <name evidence="2" type="ORF">V5O48_014338</name>
</gene>
<accession>A0ABR3EXL9</accession>